<dbReference type="InterPro" id="IPR036398">
    <property type="entry name" value="CA_dom_sf"/>
</dbReference>
<dbReference type="SUPFAM" id="SSF51069">
    <property type="entry name" value="Carbonic anhydrase"/>
    <property type="match status" value="1"/>
</dbReference>
<dbReference type="AlphaFoldDB" id="A0AAV7XVQ1"/>
<protein>
    <recommendedName>
        <fullName evidence="2">Alpha-carbonic anhydrase domain-containing protein</fullName>
    </recommendedName>
</protein>
<name>A0AAV7XVQ1_9NEOP</name>
<evidence type="ECO:0000313" key="3">
    <source>
        <dbReference type="EMBL" id="KAJ1529361.1"/>
    </source>
</evidence>
<dbReference type="Proteomes" id="UP001075354">
    <property type="component" value="Chromosome 3"/>
</dbReference>
<gene>
    <name evidence="3" type="ORF">ONE63_006149</name>
</gene>
<feature type="domain" description="Alpha-carbonic anhydrase" evidence="2">
    <location>
        <begin position="1"/>
        <end position="38"/>
    </location>
</feature>
<evidence type="ECO:0000256" key="1">
    <source>
        <dbReference type="SAM" id="MobiDB-lite"/>
    </source>
</evidence>
<proteinExistence type="predicted"/>
<dbReference type="Gene3D" id="3.10.200.10">
    <property type="entry name" value="Alpha carbonic anhydrase"/>
    <property type="match status" value="1"/>
</dbReference>
<accession>A0AAV7XVQ1</accession>
<sequence>MYALRKLMQGSPETPKAPLGNNARPIQQLHHRTVRTNIDFFREQGKNCPTMYKDHYYAGEWPSPFGLMCDSARNTPRLSTFVLGITANSWNDDSRAYSRNNVDS</sequence>
<keyword evidence="4" id="KW-1185">Reference proteome</keyword>
<organism evidence="3 4">
    <name type="scientific">Megalurothrips usitatus</name>
    <name type="common">bean blossom thrips</name>
    <dbReference type="NCBI Taxonomy" id="439358"/>
    <lineage>
        <taxon>Eukaryota</taxon>
        <taxon>Metazoa</taxon>
        <taxon>Ecdysozoa</taxon>
        <taxon>Arthropoda</taxon>
        <taxon>Hexapoda</taxon>
        <taxon>Insecta</taxon>
        <taxon>Pterygota</taxon>
        <taxon>Neoptera</taxon>
        <taxon>Paraneoptera</taxon>
        <taxon>Thysanoptera</taxon>
        <taxon>Terebrantia</taxon>
        <taxon>Thripoidea</taxon>
        <taxon>Thripidae</taxon>
        <taxon>Megalurothrips</taxon>
    </lineage>
</organism>
<comment type="caution">
    <text evidence="3">The sequence shown here is derived from an EMBL/GenBank/DDBJ whole genome shotgun (WGS) entry which is preliminary data.</text>
</comment>
<evidence type="ECO:0000313" key="4">
    <source>
        <dbReference type="Proteomes" id="UP001075354"/>
    </source>
</evidence>
<dbReference type="InterPro" id="IPR001148">
    <property type="entry name" value="CA_dom"/>
</dbReference>
<dbReference type="PROSITE" id="PS51144">
    <property type="entry name" value="ALPHA_CA_2"/>
    <property type="match status" value="1"/>
</dbReference>
<dbReference type="EMBL" id="JAPTSV010000003">
    <property type="protein sequence ID" value="KAJ1529361.1"/>
    <property type="molecule type" value="Genomic_DNA"/>
</dbReference>
<feature type="region of interest" description="Disordered" evidence="1">
    <location>
        <begin position="1"/>
        <end position="26"/>
    </location>
</feature>
<evidence type="ECO:0000259" key="2">
    <source>
        <dbReference type="PROSITE" id="PS51144"/>
    </source>
</evidence>
<reference evidence="3" key="1">
    <citation type="submission" date="2022-12" db="EMBL/GenBank/DDBJ databases">
        <title>Chromosome-level genome assembly of the bean flower thrips Megalurothrips usitatus.</title>
        <authorList>
            <person name="Ma L."/>
            <person name="Liu Q."/>
            <person name="Li H."/>
            <person name="Cai W."/>
        </authorList>
    </citation>
    <scope>NUCLEOTIDE SEQUENCE</scope>
    <source>
        <strain evidence="3">Cailab_2022a</strain>
    </source>
</reference>